<dbReference type="Proteomes" id="UP001150569">
    <property type="component" value="Unassembled WGS sequence"/>
</dbReference>
<dbReference type="InterPro" id="IPR001841">
    <property type="entry name" value="Znf_RING"/>
</dbReference>
<evidence type="ECO:0000256" key="10">
    <source>
        <dbReference type="ARBA" id="ARBA00022989"/>
    </source>
</evidence>
<dbReference type="GO" id="GO:0008270">
    <property type="term" value="F:zinc ion binding"/>
    <property type="evidence" value="ECO:0007669"/>
    <property type="project" value="UniProtKB-KW"/>
</dbReference>
<dbReference type="EC" id="2.3.2.27" evidence="3"/>
<evidence type="ECO:0000256" key="6">
    <source>
        <dbReference type="ARBA" id="ARBA00022723"/>
    </source>
</evidence>
<evidence type="ECO:0000256" key="5">
    <source>
        <dbReference type="ARBA" id="ARBA00022692"/>
    </source>
</evidence>
<dbReference type="PROSITE" id="PS50089">
    <property type="entry name" value="ZF_RING_2"/>
    <property type="match status" value="1"/>
</dbReference>
<dbReference type="GO" id="GO:0016567">
    <property type="term" value="P:protein ubiquitination"/>
    <property type="evidence" value="ECO:0007669"/>
    <property type="project" value="TreeGrafter"/>
</dbReference>
<feature type="domain" description="RING-type" evidence="14">
    <location>
        <begin position="208"/>
        <end position="250"/>
    </location>
</feature>
<evidence type="ECO:0000256" key="2">
    <source>
        <dbReference type="ARBA" id="ARBA00004141"/>
    </source>
</evidence>
<comment type="subcellular location">
    <subcellularLocation>
        <location evidence="2">Membrane</location>
        <topology evidence="2">Multi-pass membrane protein</topology>
    </subcellularLocation>
</comment>
<evidence type="ECO:0000313" key="16">
    <source>
        <dbReference type="Proteomes" id="UP001150569"/>
    </source>
</evidence>
<keyword evidence="8" id="KW-0833">Ubl conjugation pathway</keyword>
<evidence type="ECO:0000256" key="12">
    <source>
        <dbReference type="PROSITE-ProRule" id="PRU00175"/>
    </source>
</evidence>
<evidence type="ECO:0000256" key="9">
    <source>
        <dbReference type="ARBA" id="ARBA00022833"/>
    </source>
</evidence>
<dbReference type="GO" id="GO:0016020">
    <property type="term" value="C:membrane"/>
    <property type="evidence" value="ECO:0007669"/>
    <property type="project" value="UniProtKB-SubCell"/>
</dbReference>
<reference evidence="15" key="1">
    <citation type="submission" date="2022-07" db="EMBL/GenBank/DDBJ databases">
        <title>Phylogenomic reconstructions and comparative analyses of Kickxellomycotina fungi.</title>
        <authorList>
            <person name="Reynolds N.K."/>
            <person name="Stajich J.E."/>
            <person name="Barry K."/>
            <person name="Grigoriev I.V."/>
            <person name="Crous P."/>
            <person name="Smith M.E."/>
        </authorList>
    </citation>
    <scope>NUCLEOTIDE SEQUENCE</scope>
    <source>
        <strain evidence="15">RSA 861</strain>
    </source>
</reference>
<keyword evidence="5 13" id="KW-0812">Transmembrane</keyword>
<dbReference type="PANTHER" id="PTHR45977">
    <property type="entry name" value="TARGET OF ERK KINASE MPK-1"/>
    <property type="match status" value="1"/>
</dbReference>
<name>A0A9W8DVY3_9FUNG</name>
<dbReference type="OrthoDB" id="8062037at2759"/>
<keyword evidence="4" id="KW-0808">Transferase</keyword>
<keyword evidence="6" id="KW-0479">Metal-binding</keyword>
<sequence>MSPKPVALSPKGQRTTALINLTRRSTGWDNPVTNLTRRQTGSTPFDVTGLKPNSHLSSIMTGVICGAFTILFLIIMGRWVLTIRQRRQQVFIRKERRQLGIETLASAVECSAQGPLSPSLLLYLDDLTIKPTGESYGTSPGSLDTSILHREEDRLPYSGCGIWGYGTSTAVTGSDKPDPLVKMARERSRELANSQASGTEPMNSTEGCVVCLDPIEPQDNIRKLPCKHRFHLDCIDEWLVKKLAVCPLCRFDCNDYCLCKAGPRYAKKILERPSRAAMAPIRSMGREKSCLSDPKIDIAYLL</sequence>
<comment type="catalytic activity">
    <reaction evidence="1">
        <text>S-ubiquitinyl-[E2 ubiquitin-conjugating enzyme]-L-cysteine + [acceptor protein]-L-lysine = [E2 ubiquitin-conjugating enzyme]-L-cysteine + N(6)-ubiquitinyl-[acceptor protein]-L-lysine.</text>
        <dbReference type="EC" id="2.3.2.27"/>
    </reaction>
</comment>
<keyword evidence="9" id="KW-0862">Zinc</keyword>
<dbReference type="Pfam" id="PF13639">
    <property type="entry name" value="zf-RING_2"/>
    <property type="match status" value="1"/>
</dbReference>
<evidence type="ECO:0000256" key="3">
    <source>
        <dbReference type="ARBA" id="ARBA00012483"/>
    </source>
</evidence>
<keyword evidence="16" id="KW-1185">Reference proteome</keyword>
<gene>
    <name evidence="15" type="ORF">IWQ60_006995</name>
</gene>
<evidence type="ECO:0000313" key="15">
    <source>
        <dbReference type="EMBL" id="KAJ1920492.1"/>
    </source>
</evidence>
<keyword evidence="10 13" id="KW-1133">Transmembrane helix</keyword>
<dbReference type="InterPro" id="IPR013083">
    <property type="entry name" value="Znf_RING/FYVE/PHD"/>
</dbReference>
<evidence type="ECO:0000256" key="1">
    <source>
        <dbReference type="ARBA" id="ARBA00000900"/>
    </source>
</evidence>
<dbReference type="SMART" id="SM00184">
    <property type="entry name" value="RING"/>
    <property type="match status" value="1"/>
</dbReference>
<dbReference type="AlphaFoldDB" id="A0A9W8DVY3"/>
<protein>
    <recommendedName>
        <fullName evidence="3">RING-type E3 ubiquitin transferase</fullName>
        <ecNumber evidence="3">2.3.2.27</ecNumber>
    </recommendedName>
</protein>
<accession>A0A9W8DVY3</accession>
<evidence type="ECO:0000256" key="4">
    <source>
        <dbReference type="ARBA" id="ARBA00022679"/>
    </source>
</evidence>
<proteinExistence type="predicted"/>
<dbReference type="PANTHER" id="PTHR45977:SF4">
    <property type="entry name" value="RING-TYPE DOMAIN-CONTAINING PROTEIN"/>
    <property type="match status" value="1"/>
</dbReference>
<comment type="caution">
    <text evidence="15">The sequence shown here is derived from an EMBL/GenBank/DDBJ whole genome shotgun (WGS) entry which is preliminary data.</text>
</comment>
<keyword evidence="7 12" id="KW-0863">Zinc-finger</keyword>
<evidence type="ECO:0000256" key="8">
    <source>
        <dbReference type="ARBA" id="ARBA00022786"/>
    </source>
</evidence>
<evidence type="ECO:0000259" key="14">
    <source>
        <dbReference type="PROSITE" id="PS50089"/>
    </source>
</evidence>
<dbReference type="GO" id="GO:0061630">
    <property type="term" value="F:ubiquitin protein ligase activity"/>
    <property type="evidence" value="ECO:0007669"/>
    <property type="project" value="UniProtKB-EC"/>
</dbReference>
<dbReference type="GO" id="GO:0006511">
    <property type="term" value="P:ubiquitin-dependent protein catabolic process"/>
    <property type="evidence" value="ECO:0007669"/>
    <property type="project" value="TreeGrafter"/>
</dbReference>
<feature type="transmembrane region" description="Helical" evidence="13">
    <location>
        <begin position="59"/>
        <end position="81"/>
    </location>
</feature>
<dbReference type="Gene3D" id="3.30.40.10">
    <property type="entry name" value="Zinc/RING finger domain, C3HC4 (zinc finger)"/>
    <property type="match status" value="1"/>
</dbReference>
<dbReference type="SUPFAM" id="SSF57850">
    <property type="entry name" value="RING/U-box"/>
    <property type="match status" value="1"/>
</dbReference>
<evidence type="ECO:0000256" key="13">
    <source>
        <dbReference type="SAM" id="Phobius"/>
    </source>
</evidence>
<evidence type="ECO:0000256" key="11">
    <source>
        <dbReference type="ARBA" id="ARBA00023136"/>
    </source>
</evidence>
<keyword evidence="11 13" id="KW-0472">Membrane</keyword>
<evidence type="ECO:0000256" key="7">
    <source>
        <dbReference type="ARBA" id="ARBA00022771"/>
    </source>
</evidence>
<dbReference type="EMBL" id="JANBPT010000443">
    <property type="protein sequence ID" value="KAJ1920492.1"/>
    <property type="molecule type" value="Genomic_DNA"/>
</dbReference>
<organism evidence="15 16">
    <name type="scientific">Tieghemiomyces parasiticus</name>
    <dbReference type="NCBI Taxonomy" id="78921"/>
    <lineage>
        <taxon>Eukaryota</taxon>
        <taxon>Fungi</taxon>
        <taxon>Fungi incertae sedis</taxon>
        <taxon>Zoopagomycota</taxon>
        <taxon>Kickxellomycotina</taxon>
        <taxon>Dimargaritomycetes</taxon>
        <taxon>Dimargaritales</taxon>
        <taxon>Dimargaritaceae</taxon>
        <taxon>Tieghemiomyces</taxon>
    </lineage>
</organism>